<dbReference type="AlphaFoldDB" id="A0A4Y2KHW2"/>
<evidence type="ECO:0000256" key="1">
    <source>
        <dbReference type="SAM" id="MobiDB-lite"/>
    </source>
</evidence>
<feature type="domain" description="Reverse transcriptase" evidence="2">
    <location>
        <begin position="350"/>
        <end position="597"/>
    </location>
</feature>
<proteinExistence type="predicted"/>
<accession>A0A4Y2KHW2</accession>
<dbReference type="Pfam" id="PF00078">
    <property type="entry name" value="RVT_1"/>
    <property type="match status" value="1"/>
</dbReference>
<feature type="region of interest" description="Disordered" evidence="1">
    <location>
        <begin position="54"/>
        <end position="84"/>
    </location>
</feature>
<dbReference type="InterPro" id="IPR000477">
    <property type="entry name" value="RT_dom"/>
</dbReference>
<evidence type="ECO:0000313" key="4">
    <source>
        <dbReference type="Proteomes" id="UP000499080"/>
    </source>
</evidence>
<feature type="compositionally biased region" description="Basic and acidic residues" evidence="1">
    <location>
        <begin position="230"/>
        <end position="240"/>
    </location>
</feature>
<dbReference type="InterPro" id="IPR043502">
    <property type="entry name" value="DNA/RNA_pol_sf"/>
</dbReference>
<dbReference type="PANTHER" id="PTHR19446">
    <property type="entry name" value="REVERSE TRANSCRIPTASES"/>
    <property type="match status" value="1"/>
</dbReference>
<comment type="caution">
    <text evidence="3">The sequence shown here is derived from an EMBL/GenBank/DDBJ whole genome shotgun (WGS) entry which is preliminary data.</text>
</comment>
<keyword evidence="4" id="KW-1185">Reference proteome</keyword>
<dbReference type="Proteomes" id="UP000499080">
    <property type="component" value="Unassembled WGS sequence"/>
</dbReference>
<reference evidence="3 4" key="1">
    <citation type="journal article" date="2019" name="Sci. Rep.">
        <title>Orb-weaving spider Araneus ventricosus genome elucidates the spidroin gene catalogue.</title>
        <authorList>
            <person name="Kono N."/>
            <person name="Nakamura H."/>
            <person name="Ohtoshi R."/>
            <person name="Moran D.A.P."/>
            <person name="Shinohara A."/>
            <person name="Yoshida Y."/>
            <person name="Fujiwara M."/>
            <person name="Mori M."/>
            <person name="Tomita M."/>
            <person name="Arakawa K."/>
        </authorList>
    </citation>
    <scope>NUCLEOTIDE SEQUENCE [LARGE SCALE GENOMIC DNA]</scope>
</reference>
<feature type="compositionally biased region" description="Basic and acidic residues" evidence="1">
    <location>
        <begin position="204"/>
        <end position="220"/>
    </location>
</feature>
<feature type="region of interest" description="Disordered" evidence="1">
    <location>
        <begin position="204"/>
        <end position="240"/>
    </location>
</feature>
<protein>
    <submittedName>
        <fullName evidence="3">Retrovirus-related Pol polyprotein from type-2 retrotransposable element R2DM</fullName>
    </submittedName>
</protein>
<gene>
    <name evidence="3" type="primary">pol_2360</name>
    <name evidence="3" type="ORF">AVEN_115701_1</name>
</gene>
<feature type="compositionally biased region" description="Low complexity" evidence="1">
    <location>
        <begin position="54"/>
        <end position="65"/>
    </location>
</feature>
<evidence type="ECO:0000259" key="2">
    <source>
        <dbReference type="PROSITE" id="PS50878"/>
    </source>
</evidence>
<dbReference type="GO" id="GO:0071897">
    <property type="term" value="P:DNA biosynthetic process"/>
    <property type="evidence" value="ECO:0007669"/>
    <property type="project" value="UniProtKB-ARBA"/>
</dbReference>
<name>A0A4Y2KHW2_ARAVE</name>
<dbReference type="OrthoDB" id="416119at2759"/>
<dbReference type="SUPFAM" id="SSF56672">
    <property type="entry name" value="DNA/RNA polymerases"/>
    <property type="match status" value="1"/>
</dbReference>
<feature type="region of interest" description="Disordered" evidence="1">
    <location>
        <begin position="107"/>
        <end position="130"/>
    </location>
</feature>
<dbReference type="EMBL" id="BGPR01004608">
    <property type="protein sequence ID" value="GBN01336.1"/>
    <property type="molecule type" value="Genomic_DNA"/>
</dbReference>
<organism evidence="3 4">
    <name type="scientific">Araneus ventricosus</name>
    <name type="common">Orbweaver spider</name>
    <name type="synonym">Epeira ventricosa</name>
    <dbReference type="NCBI Taxonomy" id="182803"/>
    <lineage>
        <taxon>Eukaryota</taxon>
        <taxon>Metazoa</taxon>
        <taxon>Ecdysozoa</taxon>
        <taxon>Arthropoda</taxon>
        <taxon>Chelicerata</taxon>
        <taxon>Arachnida</taxon>
        <taxon>Araneae</taxon>
        <taxon>Araneomorphae</taxon>
        <taxon>Entelegynae</taxon>
        <taxon>Araneoidea</taxon>
        <taxon>Araneidae</taxon>
        <taxon>Araneus</taxon>
    </lineage>
</organism>
<sequence>MAFKEAELLASGWTAEINSSLMLLFPNRSREAIKGQRKSKKYKDLLDGHRRNSAALSSSLTPSSAHVTLPSKSNPSSEELATNSSLSGTLSKIVEVPEPVLSPVRQLRAPVKKTVPNQSSSSVDSDEDTNSLSIELVELDSPDMAQTHFMSEDLELLQEIRADLDATSSFLEMSVNELSGVPVPAFTLTDESRLADHLDCLFDSDETSRPKQVPRKDPQRGKISKRRQRRQDYARKQEAFRRNPSRCANQILDPVDSRTMATPLDDDFRSYWETVLSIPADHRSSFPILPAGNMEHSDRESVTLTLLDPISLEEVQKCFPRNQSAPGPDLVTVKELRDIPIWDIVKILNIFLFCRKLPERLCKSRTIFIPKISGACKPGDFRPISLTPVLGRLFSKIMAQRLNKHAHEKCRATYIASIDLAKAFDSVSFDSAFAALTEKVIHPEFISLIRMIYDQSSTSFEPFADHRFTPSCGVRQGDSLSPVLFNLVMDFVIRSIRGSVGIQLGDGSSTNISAYADDLILFASSTAGLQHLRDRTAELLAGCNLQINLGKAFTISVLAHGRNKKTKIDPTPRFRVRSSFIRPLTIDEKFKYLGVTFTAQGLLAADCAPTLINYLSKLASASLKPQQKLFILRTILLPKLFHLLVLSSVRAGHLVKLDSCVRAFVRKVLYLPTDCPNAYLYAAISDGGLGVPSLRYLVPVWRSERLASLSTSISPACLAGPPGNYLQRLRERTARGL</sequence>
<dbReference type="PROSITE" id="PS50878">
    <property type="entry name" value="RT_POL"/>
    <property type="match status" value="1"/>
</dbReference>
<dbReference type="CDD" id="cd01650">
    <property type="entry name" value="RT_nLTR_like"/>
    <property type="match status" value="1"/>
</dbReference>
<evidence type="ECO:0000313" key="3">
    <source>
        <dbReference type="EMBL" id="GBN01336.1"/>
    </source>
</evidence>
<feature type="compositionally biased region" description="Polar residues" evidence="1">
    <location>
        <begin position="70"/>
        <end position="84"/>
    </location>
</feature>